<dbReference type="PROSITE" id="PS00086">
    <property type="entry name" value="CYTOCHROME_P450"/>
    <property type="match status" value="1"/>
</dbReference>
<dbReference type="PRINTS" id="PR00463">
    <property type="entry name" value="EP450I"/>
</dbReference>
<dbReference type="InterPro" id="IPR036396">
    <property type="entry name" value="Cyt_P450_sf"/>
</dbReference>
<keyword evidence="3 4" id="KW-0408">Iron</keyword>
<evidence type="ECO:0000256" key="4">
    <source>
        <dbReference type="PIRSR" id="PIRSR602401-1"/>
    </source>
</evidence>
<feature type="domain" description="Rhodopsin" evidence="7">
    <location>
        <begin position="618"/>
        <end position="860"/>
    </location>
</feature>
<name>A0A9N9LD87_9HELO</name>
<dbReference type="Proteomes" id="UP000696280">
    <property type="component" value="Unassembled WGS sequence"/>
</dbReference>
<feature type="transmembrane region" description="Helical" evidence="6">
    <location>
        <begin position="755"/>
        <end position="784"/>
    </location>
</feature>
<protein>
    <recommendedName>
        <fullName evidence="7">Rhodopsin domain-containing protein</fullName>
    </recommendedName>
</protein>
<evidence type="ECO:0000256" key="1">
    <source>
        <dbReference type="ARBA" id="ARBA00001971"/>
    </source>
</evidence>
<organism evidence="8 9">
    <name type="scientific">Hymenoscyphus fraxineus</name>
    <dbReference type="NCBI Taxonomy" id="746836"/>
    <lineage>
        <taxon>Eukaryota</taxon>
        <taxon>Fungi</taxon>
        <taxon>Dikarya</taxon>
        <taxon>Ascomycota</taxon>
        <taxon>Pezizomycotina</taxon>
        <taxon>Leotiomycetes</taxon>
        <taxon>Helotiales</taxon>
        <taxon>Helotiaceae</taxon>
        <taxon>Hymenoscyphus</taxon>
    </lineage>
</organism>
<dbReference type="GO" id="GO:0005506">
    <property type="term" value="F:iron ion binding"/>
    <property type="evidence" value="ECO:0007669"/>
    <property type="project" value="InterPro"/>
</dbReference>
<dbReference type="Pfam" id="PF00067">
    <property type="entry name" value="p450"/>
    <property type="match status" value="1"/>
</dbReference>
<feature type="transmembrane region" description="Helical" evidence="6">
    <location>
        <begin position="603"/>
        <end position="622"/>
    </location>
</feature>
<dbReference type="Gene3D" id="1.10.630.10">
    <property type="entry name" value="Cytochrome P450"/>
    <property type="match status" value="1"/>
</dbReference>
<keyword evidence="6" id="KW-0472">Membrane</keyword>
<sequence>MDRHPSFSRSFQYEHFGIITIFATTGLLALYMIYLIIYRLYLSPIAKFPGPKLAAVTHWYEAYYDLVSNGGGQWTFQIQRLHEKYGPIIRINPDEIHIDDVEYYDVVYCNSTSTRPIDKSEKFRYRFSVPEATVQTGLAEVHRRRRAAIAPCFSKARIKSRNNDLQAVVDGISNRLTTEFAGTGKIINVNFMWGAMASDIITEIAFARPTDYSSAPNFTSPFAQAIAEAVGASHVMTHFGILVTALNSIPDWVLAILVPSFKPVLDFRKDMAHQIQEVLDGNNLATKEASHETIFHDALSADLLPEDMTLSRMNQESMALHGGAVETTSWALTVAVFHILDKPSIQARLKAELANSMPDPTRILPWNELEELPYLSAVIMEALRLSFGSVQRLPRVNRLGTLQYKDWTIPPNTPVGMDAYHMHMNEKIFPGPTEFRPDRWLGNPKGPGGLRPLSAYMVAFSRGARNCLGLNLAWMELYVGLATIFRRHDLQLFETSREDVDFIVDLAKPMPKWGSPYAASMEITQSRQFAMLRWCGSVVRSSLTLHEGGGITNATGYPESHGYIMPAVSGDCAAVEGFKGFPDSLALPVDSTGHTGFGNASLGITWTLVALAIITVAARFLIRKRSSNKWDSSDWIMLLALVVQIIFQAMYMELVWSGGSLPFDKINAIQRLNTSKWGWISASPSILTSCIARISIAILLVRIFGVQKWLKRYLISFTALVTLMSLLSIIFLAAQCDPWEGLWDRTIIAKRWNPYIYAYTALATQFLYAISDLTFVLWPVIIIFNLNMSARRKGAIIGLISLSLITMGVVTLKIVMILLRLTAPQAATSIVSRYYQSITNLVASIEQSLVIILGCVPTLKLHHIKVPTMHEVNSFMASLVPTALSSRSRQGSSHSSGTENYQDLELSHRVKATDEEGGYIKPYSVTVKGRS</sequence>
<feature type="transmembrane region" description="Helical" evidence="6">
    <location>
        <begin position="713"/>
        <end position="735"/>
    </location>
</feature>
<feature type="compositionally biased region" description="Low complexity" evidence="5">
    <location>
        <begin position="887"/>
        <end position="897"/>
    </location>
</feature>
<evidence type="ECO:0000256" key="5">
    <source>
        <dbReference type="SAM" id="MobiDB-lite"/>
    </source>
</evidence>
<dbReference type="Pfam" id="PF20684">
    <property type="entry name" value="Fung_rhodopsin"/>
    <property type="match status" value="1"/>
</dbReference>
<evidence type="ECO:0000259" key="7">
    <source>
        <dbReference type="Pfam" id="PF20684"/>
    </source>
</evidence>
<dbReference type="InterPro" id="IPR049326">
    <property type="entry name" value="Rhodopsin_dom_fungi"/>
</dbReference>
<evidence type="ECO:0000313" key="9">
    <source>
        <dbReference type="Proteomes" id="UP000696280"/>
    </source>
</evidence>
<evidence type="ECO:0000313" key="8">
    <source>
        <dbReference type="EMBL" id="CAG8961347.1"/>
    </source>
</evidence>
<dbReference type="PANTHER" id="PTHR24305:SF231">
    <property type="entry name" value="P450, PUTATIVE (EUROFUNG)-RELATED"/>
    <property type="match status" value="1"/>
</dbReference>
<dbReference type="AlphaFoldDB" id="A0A9N9LD87"/>
<dbReference type="InterPro" id="IPR001128">
    <property type="entry name" value="Cyt_P450"/>
</dbReference>
<feature type="region of interest" description="Disordered" evidence="5">
    <location>
        <begin position="887"/>
        <end position="907"/>
    </location>
</feature>
<keyword evidence="4" id="KW-0349">Heme</keyword>
<dbReference type="EMBL" id="CAJVRL010000107">
    <property type="protein sequence ID" value="CAG8961347.1"/>
    <property type="molecule type" value="Genomic_DNA"/>
</dbReference>
<dbReference type="PRINTS" id="PR00385">
    <property type="entry name" value="P450"/>
</dbReference>
<dbReference type="GO" id="GO:0020037">
    <property type="term" value="F:heme binding"/>
    <property type="evidence" value="ECO:0007669"/>
    <property type="project" value="InterPro"/>
</dbReference>
<dbReference type="OrthoDB" id="3945418at2759"/>
<dbReference type="CDD" id="cd11062">
    <property type="entry name" value="CYP58-like"/>
    <property type="match status" value="1"/>
</dbReference>
<feature type="transmembrane region" description="Helical" evidence="6">
    <location>
        <begin position="677"/>
        <end position="701"/>
    </location>
</feature>
<keyword evidence="6" id="KW-1133">Transmembrane helix</keyword>
<dbReference type="GO" id="GO:0004497">
    <property type="term" value="F:monooxygenase activity"/>
    <property type="evidence" value="ECO:0007669"/>
    <property type="project" value="InterPro"/>
</dbReference>
<feature type="binding site" description="axial binding residue" evidence="4">
    <location>
        <position position="467"/>
    </location>
    <ligand>
        <name>heme</name>
        <dbReference type="ChEBI" id="CHEBI:30413"/>
    </ligand>
    <ligandPart>
        <name>Fe</name>
        <dbReference type="ChEBI" id="CHEBI:18248"/>
    </ligandPart>
</feature>
<dbReference type="SUPFAM" id="SSF48264">
    <property type="entry name" value="Cytochrome P450"/>
    <property type="match status" value="1"/>
</dbReference>
<gene>
    <name evidence="8" type="ORF">HYFRA_00013808</name>
</gene>
<keyword evidence="9" id="KW-1185">Reference proteome</keyword>
<evidence type="ECO:0000256" key="3">
    <source>
        <dbReference type="ARBA" id="ARBA00023004"/>
    </source>
</evidence>
<feature type="transmembrane region" description="Helical" evidence="6">
    <location>
        <begin position="634"/>
        <end position="657"/>
    </location>
</feature>
<proteinExistence type="predicted"/>
<keyword evidence="6" id="KW-0812">Transmembrane</keyword>
<dbReference type="InterPro" id="IPR002401">
    <property type="entry name" value="Cyt_P450_E_grp-I"/>
</dbReference>
<dbReference type="InterPro" id="IPR050121">
    <property type="entry name" value="Cytochrome_P450_monoxygenase"/>
</dbReference>
<dbReference type="PANTHER" id="PTHR24305">
    <property type="entry name" value="CYTOCHROME P450"/>
    <property type="match status" value="1"/>
</dbReference>
<feature type="transmembrane region" description="Helical" evidence="6">
    <location>
        <begin position="16"/>
        <end position="41"/>
    </location>
</feature>
<evidence type="ECO:0000256" key="6">
    <source>
        <dbReference type="SAM" id="Phobius"/>
    </source>
</evidence>
<keyword evidence="2 4" id="KW-0479">Metal-binding</keyword>
<reference evidence="8" key="1">
    <citation type="submission" date="2021-07" db="EMBL/GenBank/DDBJ databases">
        <authorList>
            <person name="Durling M."/>
        </authorList>
    </citation>
    <scope>NUCLEOTIDE SEQUENCE</scope>
</reference>
<dbReference type="GO" id="GO:0016705">
    <property type="term" value="F:oxidoreductase activity, acting on paired donors, with incorporation or reduction of molecular oxygen"/>
    <property type="evidence" value="ECO:0007669"/>
    <property type="project" value="InterPro"/>
</dbReference>
<evidence type="ECO:0000256" key="2">
    <source>
        <dbReference type="ARBA" id="ARBA00022723"/>
    </source>
</evidence>
<comment type="cofactor">
    <cofactor evidence="1 4">
        <name>heme</name>
        <dbReference type="ChEBI" id="CHEBI:30413"/>
    </cofactor>
</comment>
<comment type="caution">
    <text evidence="8">The sequence shown here is derived from an EMBL/GenBank/DDBJ whole genome shotgun (WGS) entry which is preliminary data.</text>
</comment>
<feature type="transmembrane region" description="Helical" evidence="6">
    <location>
        <begin position="796"/>
        <end position="818"/>
    </location>
</feature>
<accession>A0A9N9LD87</accession>
<dbReference type="InterPro" id="IPR017972">
    <property type="entry name" value="Cyt_P450_CS"/>
</dbReference>